<gene>
    <name evidence="6" type="ORF">A2946_01120</name>
</gene>
<name>A0A1G2CPG4_9BACT</name>
<keyword evidence="5" id="KW-0694">RNA-binding</keyword>
<dbReference type="GO" id="GO:0004526">
    <property type="term" value="F:ribonuclease P activity"/>
    <property type="evidence" value="ECO:0007669"/>
    <property type="project" value="InterPro"/>
</dbReference>
<protein>
    <submittedName>
        <fullName evidence="6">Uncharacterized protein</fullName>
    </submittedName>
</protein>
<dbReference type="EMBL" id="MHLB01000009">
    <property type="protein sequence ID" value="OGZ02531.1"/>
    <property type="molecule type" value="Genomic_DNA"/>
</dbReference>
<keyword evidence="3" id="KW-0255">Endonuclease</keyword>
<evidence type="ECO:0000313" key="7">
    <source>
        <dbReference type="Proteomes" id="UP000178348"/>
    </source>
</evidence>
<keyword evidence="1" id="KW-0819">tRNA processing</keyword>
<evidence type="ECO:0000256" key="5">
    <source>
        <dbReference type="ARBA" id="ARBA00022884"/>
    </source>
</evidence>
<dbReference type="GO" id="GO:0008033">
    <property type="term" value="P:tRNA processing"/>
    <property type="evidence" value="ECO:0007669"/>
    <property type="project" value="UniProtKB-KW"/>
</dbReference>
<evidence type="ECO:0000256" key="1">
    <source>
        <dbReference type="ARBA" id="ARBA00022694"/>
    </source>
</evidence>
<comment type="caution">
    <text evidence="6">The sequence shown here is derived from an EMBL/GenBank/DDBJ whole genome shotgun (WGS) entry which is preliminary data.</text>
</comment>
<dbReference type="AlphaFoldDB" id="A0A1G2CPG4"/>
<accession>A0A1G2CPG4</accession>
<sequence>MLPKKERLDLKENTAMEKAVFSCPWFRAKARRTPLPKNRYGIVLGASVSKSAVTRHFLKRRIAEEIKKLSTPSASEKPVSCDMILIVSPRITTVPRRRLGQELQGALRAAHEFFGNTKK</sequence>
<dbReference type="Pfam" id="PF00825">
    <property type="entry name" value="Ribonuclease_P"/>
    <property type="match status" value="1"/>
</dbReference>
<dbReference type="Gene3D" id="3.30.230.10">
    <property type="match status" value="1"/>
</dbReference>
<dbReference type="InterPro" id="IPR020568">
    <property type="entry name" value="Ribosomal_Su5_D2-typ_SF"/>
</dbReference>
<keyword evidence="4" id="KW-0378">Hydrolase</keyword>
<dbReference type="SUPFAM" id="SSF54211">
    <property type="entry name" value="Ribosomal protein S5 domain 2-like"/>
    <property type="match status" value="1"/>
</dbReference>
<reference evidence="6 7" key="1">
    <citation type="journal article" date="2016" name="Nat. Commun.">
        <title>Thousands of microbial genomes shed light on interconnected biogeochemical processes in an aquifer system.</title>
        <authorList>
            <person name="Anantharaman K."/>
            <person name="Brown C.T."/>
            <person name="Hug L.A."/>
            <person name="Sharon I."/>
            <person name="Castelle C.J."/>
            <person name="Probst A.J."/>
            <person name="Thomas B.C."/>
            <person name="Singh A."/>
            <person name="Wilkins M.J."/>
            <person name="Karaoz U."/>
            <person name="Brodie E.L."/>
            <person name="Williams K.H."/>
            <person name="Hubbard S.S."/>
            <person name="Banfield J.F."/>
        </authorList>
    </citation>
    <scope>NUCLEOTIDE SEQUENCE [LARGE SCALE GENOMIC DNA]</scope>
</reference>
<dbReference type="InterPro" id="IPR014721">
    <property type="entry name" value="Ribsml_uS5_D2-typ_fold_subgr"/>
</dbReference>
<dbReference type="InterPro" id="IPR000100">
    <property type="entry name" value="RNase_P"/>
</dbReference>
<dbReference type="GO" id="GO:0000049">
    <property type="term" value="F:tRNA binding"/>
    <property type="evidence" value="ECO:0007669"/>
    <property type="project" value="InterPro"/>
</dbReference>
<keyword evidence="2" id="KW-0540">Nuclease</keyword>
<evidence type="ECO:0000256" key="4">
    <source>
        <dbReference type="ARBA" id="ARBA00022801"/>
    </source>
</evidence>
<proteinExistence type="predicted"/>
<evidence type="ECO:0000313" key="6">
    <source>
        <dbReference type="EMBL" id="OGZ02531.1"/>
    </source>
</evidence>
<evidence type="ECO:0000256" key="3">
    <source>
        <dbReference type="ARBA" id="ARBA00022759"/>
    </source>
</evidence>
<evidence type="ECO:0000256" key="2">
    <source>
        <dbReference type="ARBA" id="ARBA00022722"/>
    </source>
</evidence>
<dbReference type="Proteomes" id="UP000178348">
    <property type="component" value="Unassembled WGS sequence"/>
</dbReference>
<organism evidence="6 7">
    <name type="scientific">Candidatus Liptonbacteria bacterium RIFCSPLOWO2_01_FULL_53_13</name>
    <dbReference type="NCBI Taxonomy" id="1798651"/>
    <lineage>
        <taxon>Bacteria</taxon>
        <taxon>Candidatus Liptoniibacteriota</taxon>
    </lineage>
</organism>